<keyword evidence="1" id="KW-0812">Transmembrane</keyword>
<dbReference type="EMBL" id="JAESWB010000045">
    <property type="protein sequence ID" value="MBL4951660.1"/>
    <property type="molecule type" value="Genomic_DNA"/>
</dbReference>
<dbReference type="PANTHER" id="PTHR45138">
    <property type="entry name" value="REGULATORY COMPONENTS OF SENSORY TRANSDUCTION SYSTEM"/>
    <property type="match status" value="1"/>
</dbReference>
<keyword evidence="4" id="KW-1185">Reference proteome</keyword>
<reference evidence="3 4" key="1">
    <citation type="submission" date="2021-01" db="EMBL/GenBank/DDBJ databases">
        <title>Genome public.</title>
        <authorList>
            <person name="Liu C."/>
            <person name="Sun Q."/>
        </authorList>
    </citation>
    <scope>NUCLEOTIDE SEQUENCE [LARGE SCALE GENOMIC DNA]</scope>
    <source>
        <strain evidence="3 4">YIM B02564</strain>
    </source>
</reference>
<proteinExistence type="predicted"/>
<dbReference type="PROSITE" id="PS50887">
    <property type="entry name" value="GGDEF"/>
    <property type="match status" value="1"/>
</dbReference>
<evidence type="ECO:0000313" key="3">
    <source>
        <dbReference type="EMBL" id="MBL4951660.1"/>
    </source>
</evidence>
<feature type="transmembrane region" description="Helical" evidence="1">
    <location>
        <begin position="105"/>
        <end position="126"/>
    </location>
</feature>
<evidence type="ECO:0000259" key="2">
    <source>
        <dbReference type="PROSITE" id="PS50887"/>
    </source>
</evidence>
<feature type="transmembrane region" description="Helical" evidence="1">
    <location>
        <begin position="75"/>
        <end position="93"/>
    </location>
</feature>
<feature type="domain" description="GGDEF" evidence="2">
    <location>
        <begin position="377"/>
        <end position="510"/>
    </location>
</feature>
<dbReference type="Pfam" id="PF16927">
    <property type="entry name" value="HisKA_7TM"/>
    <property type="match status" value="1"/>
</dbReference>
<organism evidence="3 4">
    <name type="scientific">Neobacillus paridis</name>
    <dbReference type="NCBI Taxonomy" id="2803862"/>
    <lineage>
        <taxon>Bacteria</taxon>
        <taxon>Bacillati</taxon>
        <taxon>Bacillota</taxon>
        <taxon>Bacilli</taxon>
        <taxon>Bacillales</taxon>
        <taxon>Bacillaceae</taxon>
        <taxon>Neobacillus</taxon>
    </lineage>
</organism>
<keyword evidence="1" id="KW-0472">Membrane</keyword>
<dbReference type="RefSeq" id="WP_202652938.1">
    <property type="nucleotide sequence ID" value="NZ_JAESWB010000045.1"/>
</dbReference>
<dbReference type="InterPro" id="IPR000160">
    <property type="entry name" value="GGDEF_dom"/>
</dbReference>
<dbReference type="NCBIfam" id="TIGR00254">
    <property type="entry name" value="GGDEF"/>
    <property type="match status" value="1"/>
</dbReference>
<keyword evidence="1" id="KW-1133">Transmembrane helix</keyword>
<dbReference type="Gene3D" id="3.30.450.20">
    <property type="entry name" value="PAS domain"/>
    <property type="match status" value="1"/>
</dbReference>
<dbReference type="InterPro" id="IPR031621">
    <property type="entry name" value="HisKA_7TM"/>
</dbReference>
<feature type="transmembrane region" description="Helical" evidence="1">
    <location>
        <begin position="6"/>
        <end position="26"/>
    </location>
</feature>
<name>A0ABS1TP21_9BACI</name>
<dbReference type="SUPFAM" id="SSF55073">
    <property type="entry name" value="Nucleotide cyclase"/>
    <property type="match status" value="1"/>
</dbReference>
<dbReference type="InterPro" id="IPR000014">
    <property type="entry name" value="PAS"/>
</dbReference>
<dbReference type="Proteomes" id="UP000623967">
    <property type="component" value="Unassembled WGS sequence"/>
</dbReference>
<feature type="transmembrane region" description="Helical" evidence="1">
    <location>
        <begin position="220"/>
        <end position="237"/>
    </location>
</feature>
<dbReference type="Gene3D" id="3.30.70.270">
    <property type="match status" value="1"/>
</dbReference>
<accession>A0ABS1TP21</accession>
<feature type="transmembrane region" description="Helical" evidence="1">
    <location>
        <begin position="38"/>
        <end position="55"/>
    </location>
</feature>
<evidence type="ECO:0000256" key="1">
    <source>
        <dbReference type="SAM" id="Phobius"/>
    </source>
</evidence>
<feature type="transmembrane region" description="Helical" evidence="1">
    <location>
        <begin position="181"/>
        <end position="200"/>
    </location>
</feature>
<dbReference type="CDD" id="cd01949">
    <property type="entry name" value="GGDEF"/>
    <property type="match status" value="1"/>
</dbReference>
<dbReference type="InterPro" id="IPR050469">
    <property type="entry name" value="Diguanylate_Cyclase"/>
</dbReference>
<dbReference type="InterPro" id="IPR029787">
    <property type="entry name" value="Nucleotide_cyclase"/>
</dbReference>
<gene>
    <name evidence="3" type="ORF">JK635_05310</name>
</gene>
<dbReference type="Pfam" id="PF00990">
    <property type="entry name" value="GGDEF"/>
    <property type="match status" value="1"/>
</dbReference>
<protein>
    <submittedName>
        <fullName evidence="3">Diguanylate cyclase</fullName>
    </submittedName>
</protein>
<dbReference type="InterPro" id="IPR043128">
    <property type="entry name" value="Rev_trsase/Diguanyl_cyclase"/>
</dbReference>
<comment type="caution">
    <text evidence="3">The sequence shown here is derived from an EMBL/GenBank/DDBJ whole genome shotgun (WGS) entry which is preliminary data.</text>
</comment>
<sequence length="518" mass="58620">MNLEIFTYVVIVCISGVLSSLLAIYAFVKRNVFSGSKLFILMSCFSAIYVFGHAFELSSSSLVEIKFWLKVQYAGLPFITPTCLVLILQFAGLDRFIKPKIMIPVFLVPLITFLMSVTNDFHHLFYRSVYLRPNESVPLADITAGPWYLVHGSYTFATMVLGTFILLWYWIQTRTAYWKQILTLILGQVIPMTASFLYLIGLSPMGMDPVPIVMCLTSTLYFWAIFSAKLFMLAPIARNRIFESMRDGVLVIDEVSRIVDFNQGARGMIEKLKFAAIGEKLDSVWSDWASFDPLPENREIEWCNKGKYYQIRITDVRKKNNEIAGKTIVLSDVTEKKKLEQQLKLLAYTDGLTKAHNRTYFLEKSQQELNRAINKVTSLSLFLFDIDFFKKINDGYGHSIGDLALCHIVDLCKSCLAPEYIFARYGGEEFVVCLPDVDLNRAGEIAETIRAEIEANPLETEKGAIPITSSFGVAEVTNEIQTLDALLQEADKALYASKENGRNRVTLAAHVANFLQLN</sequence>
<dbReference type="SMART" id="SM00267">
    <property type="entry name" value="GGDEF"/>
    <property type="match status" value="1"/>
</dbReference>
<evidence type="ECO:0000313" key="4">
    <source>
        <dbReference type="Proteomes" id="UP000623967"/>
    </source>
</evidence>
<feature type="transmembrane region" description="Helical" evidence="1">
    <location>
        <begin position="146"/>
        <end position="169"/>
    </location>
</feature>
<dbReference type="Pfam" id="PF13188">
    <property type="entry name" value="PAS_8"/>
    <property type="match status" value="1"/>
</dbReference>
<dbReference type="PANTHER" id="PTHR45138:SF9">
    <property type="entry name" value="DIGUANYLATE CYCLASE DGCM-RELATED"/>
    <property type="match status" value="1"/>
</dbReference>